<name>A0A381W8T1_9ZZZZ</name>
<gene>
    <name evidence="1" type="ORF">METZ01_LOCUS101545</name>
</gene>
<proteinExistence type="predicted"/>
<dbReference type="EMBL" id="UINC01010993">
    <property type="protein sequence ID" value="SVA48691.1"/>
    <property type="molecule type" value="Genomic_DNA"/>
</dbReference>
<protein>
    <submittedName>
        <fullName evidence="1">Uncharacterized protein</fullName>
    </submittedName>
</protein>
<dbReference type="AlphaFoldDB" id="A0A381W8T1"/>
<accession>A0A381W8T1</accession>
<evidence type="ECO:0000313" key="1">
    <source>
        <dbReference type="EMBL" id="SVA48691.1"/>
    </source>
</evidence>
<reference evidence="1" key="1">
    <citation type="submission" date="2018-05" db="EMBL/GenBank/DDBJ databases">
        <authorList>
            <person name="Lanie J.A."/>
            <person name="Ng W.-L."/>
            <person name="Kazmierczak K.M."/>
            <person name="Andrzejewski T.M."/>
            <person name="Davidsen T.M."/>
            <person name="Wayne K.J."/>
            <person name="Tettelin H."/>
            <person name="Glass J.I."/>
            <person name="Rusch D."/>
            <person name="Podicherti R."/>
            <person name="Tsui H.-C.T."/>
            <person name="Winkler M.E."/>
        </authorList>
    </citation>
    <scope>NUCLEOTIDE SEQUENCE</scope>
</reference>
<feature type="non-terminal residue" evidence="1">
    <location>
        <position position="1"/>
    </location>
</feature>
<organism evidence="1">
    <name type="scientific">marine metagenome</name>
    <dbReference type="NCBI Taxonomy" id="408172"/>
    <lineage>
        <taxon>unclassified sequences</taxon>
        <taxon>metagenomes</taxon>
        <taxon>ecological metagenomes</taxon>
    </lineage>
</organism>
<sequence>VTYKYGEIVEVIGMWNKNGSVKW</sequence>